<sequence>MKLKKSIAKTMILLKIFSMREELRIKEYKQTVNEEDYVQFIGKHGLDINEFGDQRDLNNIPVSLWNIHESQEFGEHWEDLTTILYHEKNLFILYNLFILARKLILKFIYYNSDGRIYASMDERHEQYERYRVSILVLIYKFDQYELYANRLHNMMQNQFSAVNWLRINSSGHLSITLVKNLQDGEKDFDLSYPVFFIFKQRSEEIKSIIAQFESKYIYKLVKSQ</sequence>
<dbReference type="Proteomes" id="UP000580250">
    <property type="component" value="Unassembled WGS sequence"/>
</dbReference>
<proteinExistence type="predicted"/>
<reference evidence="1 2" key="1">
    <citation type="submission" date="2020-08" db="EMBL/GenBank/DDBJ databases">
        <authorList>
            <person name="Koutsovoulos G."/>
            <person name="Danchin GJ E."/>
        </authorList>
    </citation>
    <scope>NUCLEOTIDE SEQUENCE [LARGE SCALE GENOMIC DNA]</scope>
</reference>
<comment type="caution">
    <text evidence="1">The sequence shown here is derived from an EMBL/GenBank/DDBJ whole genome shotgun (WGS) entry which is preliminary data.</text>
</comment>
<evidence type="ECO:0000313" key="2">
    <source>
        <dbReference type="Proteomes" id="UP000580250"/>
    </source>
</evidence>
<dbReference type="EMBL" id="CAJEWN010002172">
    <property type="protein sequence ID" value="CAD2202323.1"/>
    <property type="molecule type" value="Genomic_DNA"/>
</dbReference>
<organism evidence="1 2">
    <name type="scientific">Meloidogyne enterolobii</name>
    <name type="common">Root-knot nematode worm</name>
    <name type="synonym">Meloidogyne mayaguensis</name>
    <dbReference type="NCBI Taxonomy" id="390850"/>
    <lineage>
        <taxon>Eukaryota</taxon>
        <taxon>Metazoa</taxon>
        <taxon>Ecdysozoa</taxon>
        <taxon>Nematoda</taxon>
        <taxon>Chromadorea</taxon>
        <taxon>Rhabditida</taxon>
        <taxon>Tylenchina</taxon>
        <taxon>Tylenchomorpha</taxon>
        <taxon>Tylenchoidea</taxon>
        <taxon>Meloidogynidae</taxon>
        <taxon>Meloidogyninae</taxon>
        <taxon>Meloidogyne</taxon>
    </lineage>
</organism>
<evidence type="ECO:0000313" key="1">
    <source>
        <dbReference type="EMBL" id="CAD2202323.1"/>
    </source>
</evidence>
<dbReference type="AlphaFoldDB" id="A0A6V7XSQ8"/>
<name>A0A6V7XSQ8_MELEN</name>
<gene>
    <name evidence="1" type="ORF">MENT_LOCUS55949</name>
</gene>
<accession>A0A6V7XSQ8</accession>
<protein>
    <submittedName>
        <fullName evidence="1">Uncharacterized protein</fullName>
    </submittedName>
</protein>